<proteinExistence type="predicted"/>
<dbReference type="Proteomes" id="UP000250140">
    <property type="component" value="Unassembled WGS sequence"/>
</dbReference>
<evidence type="ECO:0000313" key="1">
    <source>
        <dbReference type="EMBL" id="OCL02058.1"/>
    </source>
</evidence>
<reference evidence="1 2" key="1">
    <citation type="journal article" date="2016" name="Nat. Commun.">
        <title>Ectomycorrhizal ecology is imprinted in the genome of the dominant symbiotic fungus Cenococcum geophilum.</title>
        <authorList>
            <consortium name="DOE Joint Genome Institute"/>
            <person name="Peter M."/>
            <person name="Kohler A."/>
            <person name="Ohm R.A."/>
            <person name="Kuo A."/>
            <person name="Krutzmann J."/>
            <person name="Morin E."/>
            <person name="Arend M."/>
            <person name="Barry K.W."/>
            <person name="Binder M."/>
            <person name="Choi C."/>
            <person name="Clum A."/>
            <person name="Copeland A."/>
            <person name="Grisel N."/>
            <person name="Haridas S."/>
            <person name="Kipfer T."/>
            <person name="LaButti K."/>
            <person name="Lindquist E."/>
            <person name="Lipzen A."/>
            <person name="Maire R."/>
            <person name="Meier B."/>
            <person name="Mihaltcheva S."/>
            <person name="Molinier V."/>
            <person name="Murat C."/>
            <person name="Poggeler S."/>
            <person name="Quandt C.A."/>
            <person name="Sperisen C."/>
            <person name="Tritt A."/>
            <person name="Tisserant E."/>
            <person name="Crous P.W."/>
            <person name="Henrissat B."/>
            <person name="Nehls U."/>
            <person name="Egli S."/>
            <person name="Spatafora J.W."/>
            <person name="Grigoriev I.V."/>
            <person name="Martin F.M."/>
        </authorList>
    </citation>
    <scope>NUCLEOTIDE SEQUENCE [LARGE SCALE GENOMIC DNA]</scope>
    <source>
        <strain evidence="1 2">CBS 207.34</strain>
    </source>
</reference>
<evidence type="ECO:0000313" key="2">
    <source>
        <dbReference type="Proteomes" id="UP000250140"/>
    </source>
</evidence>
<keyword evidence="2" id="KW-1185">Reference proteome</keyword>
<name>A0A8E2JM06_9PEZI</name>
<sequence length="131" mass="14582">MQEVGDCIEPDLASARVPRVAGALGPNERDGIRIFLLALTRQSVVVWFDASKDGDAWKTDPAIQPEKSLGRCLNPTYRMFASRNFKDIDSSYCALFINCLGNDDNLNKGSIPSPFVILRGLYRIVASEWML</sequence>
<organism evidence="1 2">
    <name type="scientific">Glonium stellatum</name>
    <dbReference type="NCBI Taxonomy" id="574774"/>
    <lineage>
        <taxon>Eukaryota</taxon>
        <taxon>Fungi</taxon>
        <taxon>Dikarya</taxon>
        <taxon>Ascomycota</taxon>
        <taxon>Pezizomycotina</taxon>
        <taxon>Dothideomycetes</taxon>
        <taxon>Pleosporomycetidae</taxon>
        <taxon>Gloniales</taxon>
        <taxon>Gloniaceae</taxon>
        <taxon>Glonium</taxon>
    </lineage>
</organism>
<accession>A0A8E2JM06</accession>
<dbReference type="OrthoDB" id="3231000at2759"/>
<dbReference type="AlphaFoldDB" id="A0A8E2JM06"/>
<dbReference type="EMBL" id="KV751011">
    <property type="protein sequence ID" value="OCL02058.1"/>
    <property type="molecule type" value="Genomic_DNA"/>
</dbReference>
<gene>
    <name evidence="1" type="ORF">AOQ84DRAFT_424538</name>
</gene>
<protein>
    <submittedName>
        <fullName evidence="1">Uncharacterized protein</fullName>
    </submittedName>
</protein>